<dbReference type="SUPFAM" id="SSF103473">
    <property type="entry name" value="MFS general substrate transporter"/>
    <property type="match status" value="1"/>
</dbReference>
<feature type="transmembrane region" description="Helical" evidence="2">
    <location>
        <begin position="300"/>
        <end position="320"/>
    </location>
</feature>
<feature type="compositionally biased region" description="Low complexity" evidence="1">
    <location>
        <begin position="410"/>
        <end position="423"/>
    </location>
</feature>
<dbReference type="EMBL" id="HBHY01012659">
    <property type="protein sequence ID" value="CAE0140993.1"/>
    <property type="molecule type" value="Transcribed_RNA"/>
</dbReference>
<protein>
    <recommendedName>
        <fullName evidence="3">Mechanosensitive ion channel MscS domain-containing protein</fullName>
    </recommendedName>
</protein>
<feature type="region of interest" description="Disordered" evidence="1">
    <location>
        <begin position="1"/>
        <end position="113"/>
    </location>
</feature>
<feature type="transmembrane region" description="Helical" evidence="2">
    <location>
        <begin position="269"/>
        <end position="288"/>
    </location>
</feature>
<feature type="transmembrane region" description="Helical" evidence="2">
    <location>
        <begin position="625"/>
        <end position="645"/>
    </location>
</feature>
<dbReference type="SUPFAM" id="SSF50182">
    <property type="entry name" value="Sm-like ribonucleoproteins"/>
    <property type="match status" value="1"/>
</dbReference>
<evidence type="ECO:0000256" key="1">
    <source>
        <dbReference type="SAM" id="MobiDB-lite"/>
    </source>
</evidence>
<feature type="compositionally biased region" description="Low complexity" evidence="1">
    <location>
        <begin position="361"/>
        <end position="371"/>
    </location>
</feature>
<dbReference type="GO" id="GO:0006874">
    <property type="term" value="P:intracellular calcium ion homeostasis"/>
    <property type="evidence" value="ECO:0007669"/>
    <property type="project" value="TreeGrafter"/>
</dbReference>
<feature type="compositionally biased region" description="Low complexity" evidence="1">
    <location>
        <begin position="25"/>
        <end position="35"/>
    </location>
</feature>
<dbReference type="GO" id="GO:0016020">
    <property type="term" value="C:membrane"/>
    <property type="evidence" value="ECO:0007669"/>
    <property type="project" value="InterPro"/>
</dbReference>
<accession>A0A7S3BPF8</accession>
<feature type="region of interest" description="Disordered" evidence="1">
    <location>
        <begin position="359"/>
        <end position="428"/>
    </location>
</feature>
<name>A0A7S3BPF8_9VIRI</name>
<dbReference type="InterPro" id="IPR006685">
    <property type="entry name" value="MscS_channel_2nd"/>
</dbReference>
<feature type="transmembrane region" description="Helical" evidence="2">
    <location>
        <begin position="146"/>
        <end position="170"/>
    </location>
</feature>
<reference evidence="4" key="1">
    <citation type="submission" date="2021-01" db="EMBL/GenBank/DDBJ databases">
        <authorList>
            <person name="Corre E."/>
            <person name="Pelletier E."/>
            <person name="Niang G."/>
            <person name="Scheremetjew M."/>
            <person name="Finn R."/>
            <person name="Kale V."/>
            <person name="Holt S."/>
            <person name="Cochrane G."/>
            <person name="Meng A."/>
            <person name="Brown T."/>
            <person name="Cohen L."/>
        </authorList>
    </citation>
    <scope>NUCLEOTIDE SEQUENCE</scope>
    <source>
        <strain evidence="4">RCC927</strain>
    </source>
</reference>
<proteinExistence type="predicted"/>
<gene>
    <name evidence="4" type="ORF">PSIN1315_LOCUS8126</name>
</gene>
<dbReference type="InterPro" id="IPR036259">
    <property type="entry name" value="MFS_trans_sf"/>
</dbReference>
<feature type="transmembrane region" description="Helical" evidence="2">
    <location>
        <begin position="182"/>
        <end position="203"/>
    </location>
</feature>
<feature type="region of interest" description="Disordered" evidence="1">
    <location>
        <begin position="480"/>
        <end position="499"/>
    </location>
</feature>
<keyword evidence="2" id="KW-0812">Transmembrane</keyword>
<evidence type="ECO:0000259" key="3">
    <source>
        <dbReference type="Pfam" id="PF00924"/>
    </source>
</evidence>
<organism evidence="4">
    <name type="scientific">Prasinoderma singulare</name>
    <dbReference type="NCBI Taxonomy" id="676789"/>
    <lineage>
        <taxon>Eukaryota</taxon>
        <taxon>Viridiplantae</taxon>
        <taxon>Prasinodermophyta</taxon>
        <taxon>Prasinodermophyceae</taxon>
        <taxon>Prasinodermales</taxon>
        <taxon>Prasinodermaceae</taxon>
        <taxon>Prasinoderma</taxon>
    </lineage>
</organism>
<dbReference type="PANTHER" id="PTHR31323:SF1">
    <property type="entry name" value="MECHANOSENSITIVE ION CHANNEL PROTEIN"/>
    <property type="match status" value="1"/>
</dbReference>
<dbReference type="Pfam" id="PF00924">
    <property type="entry name" value="MS_channel_2nd"/>
    <property type="match status" value="1"/>
</dbReference>
<dbReference type="PANTHER" id="PTHR31323">
    <property type="entry name" value="MECHANOSENSITIVE ION CHANNEL PROTEIN MSY2"/>
    <property type="match status" value="1"/>
</dbReference>
<dbReference type="GO" id="GO:0005262">
    <property type="term" value="F:calcium channel activity"/>
    <property type="evidence" value="ECO:0007669"/>
    <property type="project" value="TreeGrafter"/>
</dbReference>
<sequence length="859" mass="91689">MSLENSGEEERGAAAAAPGGGTTSGGSSADSHSGGVVKVEAPVLQRRRSSTRRAAEPRSALAGEDAGVGASAPPLLDRTQSADGRQRDVSGDSPVVTQAAAAADAASSPPPTRASAGWVLKELRCGVGAMQVATHKAAQRRFPPHILARAAVLMVGVGCYLAAIGVGVSGSGSTRDAAWRGLLLAGWALTGYAIMLVFLKILLPRVVALFRLWWLLTEGDLDERLEDSKRAEKEGVESERSHDRFKLEVSRSKDTRLLYLLEKLRSTTAFFLAFLLWYVIWLVVWSNGHMKSGAYATLNRIWGCVVAVLACRLVAIALALNVGTTFNRSQNFVKLHHAVAKQAILAKLAAPSKAQQRRQRWQQAAAGAAAKKAPRRAFADTVRTRDPASSNGLAIDIDPPAPTTTEEDSTTASVSDADATASDNLQSESKYSMPGFSSFLTSRSEFGDMAAKAGFTHHDVAHLSSFVKRTPLVAYVAAPADDEPSESAAPSEAATSLRGSRRMVRVELHTEEEARAYGRAIFANVVPPPRRPWSVAREEDIAAVIKSKSLRALAWSMLDPHETGLAGEEDFANAAAAALKERRNLARSIRDIEHTIAKLVTIFVIMAYLLAFFICLFIIGVDVTGAWLAISGLLLSFTFVFGGWLQNLFEAVVLIFSIHPFDNGDVLQVNGEWLKVYKTGLNVCGFDDSCGRRVYVPTNVLVSSPLVNLSRSAGVWLACTFMVDLGLTEADRIEVQRAAATLMASDPATYASPDSSPPTVVVSEISRGLKLNVTVGYTLAFSEATPGPKARAHSRMCAVVAAKLIELPGVEFTDTHHQLRPVALANGSPTGGRARVLPVAPMAYAEAQDALATVAAAMA</sequence>
<dbReference type="AlphaFoldDB" id="A0A7S3BPF8"/>
<feature type="transmembrane region" description="Helical" evidence="2">
    <location>
        <begin position="596"/>
        <end position="619"/>
    </location>
</feature>
<evidence type="ECO:0000256" key="2">
    <source>
        <dbReference type="SAM" id="Phobius"/>
    </source>
</evidence>
<keyword evidence="2" id="KW-0472">Membrane</keyword>
<keyword evidence="2" id="KW-1133">Transmembrane helix</keyword>
<evidence type="ECO:0000313" key="4">
    <source>
        <dbReference type="EMBL" id="CAE0140993.1"/>
    </source>
</evidence>
<dbReference type="InterPro" id="IPR010920">
    <property type="entry name" value="LSM_dom_sf"/>
</dbReference>
<feature type="domain" description="Mechanosensitive ion channel MscS" evidence="3">
    <location>
        <begin position="645"/>
        <end position="711"/>
    </location>
</feature>